<dbReference type="EMBL" id="JADINC010000051">
    <property type="protein sequence ID" value="MBO8425482.1"/>
    <property type="molecule type" value="Genomic_DNA"/>
</dbReference>
<comment type="similarity">
    <text evidence="7">Belongs to the transglycosylase MltG family.</text>
</comment>
<dbReference type="GO" id="GO:0071555">
    <property type="term" value="P:cell wall organization"/>
    <property type="evidence" value="ECO:0007669"/>
    <property type="project" value="UniProtKB-KW"/>
</dbReference>
<dbReference type="Proteomes" id="UP000823630">
    <property type="component" value="Unassembled WGS sequence"/>
</dbReference>
<name>A0A9D9GUV1_9PROT</name>
<evidence type="ECO:0000256" key="1">
    <source>
        <dbReference type="ARBA" id="ARBA00022475"/>
    </source>
</evidence>
<dbReference type="NCBIfam" id="TIGR00247">
    <property type="entry name" value="endolytic transglycosylase MltG"/>
    <property type="match status" value="1"/>
</dbReference>
<comment type="catalytic activity">
    <reaction evidence="7">
        <text>a peptidoglycan chain = a peptidoglycan chain with N-acetyl-1,6-anhydromuramyl-[peptide] at the reducing end + a peptidoglycan chain with N-acetylglucosamine at the non-reducing end.</text>
        <dbReference type="EC" id="4.2.2.29"/>
    </reaction>
</comment>
<reference evidence="8" key="2">
    <citation type="journal article" date="2021" name="PeerJ">
        <title>Extensive microbial diversity within the chicken gut microbiome revealed by metagenomics and culture.</title>
        <authorList>
            <person name="Gilroy R."/>
            <person name="Ravi A."/>
            <person name="Getino M."/>
            <person name="Pursley I."/>
            <person name="Horton D.L."/>
            <person name="Alikhan N.F."/>
            <person name="Baker D."/>
            <person name="Gharbi K."/>
            <person name="Hall N."/>
            <person name="Watson M."/>
            <person name="Adriaenssens E.M."/>
            <person name="Foster-Nyarko E."/>
            <person name="Jarju S."/>
            <person name="Secka A."/>
            <person name="Antonio M."/>
            <person name="Oren A."/>
            <person name="Chaudhuri R.R."/>
            <person name="La Ragione R."/>
            <person name="Hildebrand F."/>
            <person name="Pallen M.J."/>
        </authorList>
    </citation>
    <scope>NUCLEOTIDE SEQUENCE</scope>
    <source>
        <strain evidence="8">8207</strain>
    </source>
</reference>
<evidence type="ECO:0000256" key="2">
    <source>
        <dbReference type="ARBA" id="ARBA00022692"/>
    </source>
</evidence>
<comment type="subcellular location">
    <subcellularLocation>
        <location evidence="7">Cell inner membrane</location>
        <topology evidence="7">Single-pass membrane protein</topology>
    </subcellularLocation>
</comment>
<proteinExistence type="inferred from homology"/>
<dbReference type="Gene3D" id="3.30.1490.480">
    <property type="entry name" value="Endolytic murein transglycosylase"/>
    <property type="match status" value="1"/>
</dbReference>
<comment type="caution">
    <text evidence="8">The sequence shown here is derived from an EMBL/GenBank/DDBJ whole genome shotgun (WGS) entry which is preliminary data.</text>
</comment>
<organism evidence="8 9">
    <name type="scientific">Candidatus Enterousia avistercoris</name>
    <dbReference type="NCBI Taxonomy" id="2840788"/>
    <lineage>
        <taxon>Bacteria</taxon>
        <taxon>Pseudomonadati</taxon>
        <taxon>Pseudomonadota</taxon>
        <taxon>Alphaproteobacteria</taxon>
        <taxon>Candidatus Enterousia</taxon>
    </lineage>
</organism>
<comment type="function">
    <text evidence="7">Functions as a peptidoglycan terminase that cleaves nascent peptidoglycan strands endolytically to terminate their elongation.</text>
</comment>
<gene>
    <name evidence="7 8" type="primary">mltG</name>
    <name evidence="8" type="ORF">IAC69_03320</name>
</gene>
<evidence type="ECO:0000256" key="3">
    <source>
        <dbReference type="ARBA" id="ARBA00022989"/>
    </source>
</evidence>
<evidence type="ECO:0000256" key="5">
    <source>
        <dbReference type="ARBA" id="ARBA00023239"/>
    </source>
</evidence>
<dbReference type="InterPro" id="IPR003770">
    <property type="entry name" value="MLTG-like"/>
</dbReference>
<dbReference type="CDD" id="cd08010">
    <property type="entry name" value="MltG_like"/>
    <property type="match status" value="1"/>
</dbReference>
<keyword evidence="6 7" id="KW-0961">Cell wall biogenesis/degradation</keyword>
<dbReference type="Gene3D" id="3.30.160.60">
    <property type="entry name" value="Classic Zinc Finger"/>
    <property type="match status" value="1"/>
</dbReference>
<feature type="site" description="Important for catalytic activity" evidence="7">
    <location>
        <position position="212"/>
    </location>
</feature>
<dbReference type="GO" id="GO:0005886">
    <property type="term" value="C:plasma membrane"/>
    <property type="evidence" value="ECO:0007669"/>
    <property type="project" value="UniProtKB-SubCell"/>
</dbReference>
<dbReference type="EC" id="4.2.2.29" evidence="7"/>
<keyword evidence="1 7" id="KW-1003">Cell membrane</keyword>
<reference evidence="8" key="1">
    <citation type="submission" date="2020-10" db="EMBL/GenBank/DDBJ databases">
        <authorList>
            <person name="Gilroy R."/>
        </authorList>
    </citation>
    <scope>NUCLEOTIDE SEQUENCE</scope>
    <source>
        <strain evidence="8">8207</strain>
    </source>
</reference>
<accession>A0A9D9GUV1</accession>
<evidence type="ECO:0000256" key="6">
    <source>
        <dbReference type="ARBA" id="ARBA00023316"/>
    </source>
</evidence>
<dbReference type="GO" id="GO:0008932">
    <property type="term" value="F:lytic endotransglycosylase activity"/>
    <property type="evidence" value="ECO:0007669"/>
    <property type="project" value="UniProtKB-UniRule"/>
</dbReference>
<dbReference type="HAMAP" id="MF_02065">
    <property type="entry name" value="MltG"/>
    <property type="match status" value="1"/>
</dbReference>
<evidence type="ECO:0000256" key="4">
    <source>
        <dbReference type="ARBA" id="ARBA00023136"/>
    </source>
</evidence>
<evidence type="ECO:0000256" key="7">
    <source>
        <dbReference type="HAMAP-Rule" id="MF_02065"/>
    </source>
</evidence>
<keyword evidence="5 7" id="KW-0456">Lyase</keyword>
<feature type="transmembrane region" description="Helical" evidence="7">
    <location>
        <begin position="12"/>
        <end position="32"/>
    </location>
</feature>
<dbReference type="PANTHER" id="PTHR30518:SF2">
    <property type="entry name" value="ENDOLYTIC MUREIN TRANSGLYCOSYLASE"/>
    <property type="match status" value="1"/>
</dbReference>
<keyword evidence="7" id="KW-0997">Cell inner membrane</keyword>
<keyword evidence="4 7" id="KW-0472">Membrane</keyword>
<sequence length="338" mass="37360">MKKRKFISGNKYVNIICAVVIAVVIALVYVFGVRSVAESDITFNVARGASVSEIAENLESRGVIDSVAMFKLAVRGHGGAVQSGQYDIPRGTSVWRIADMLAHGDVAATTVVIPEGLTVKQIKQLLMDTPTLTGDVECGAGTDLPVCNLHDGDLFPDTYRVARGTSRLAFLDLMRKKMEDVKQNWTRAGRIAPKPLKTWNDVITLASIVQKETPQADEMPIVASVYLNRLRDGMRLQADPTVVYALTNGLGDMRGRALLRNHLKVNSPYNTYRNYGLPPAPIANVGMDAIYAVLQPADTNYLYFVADGRGGHRFARTYEEHMKNHADWRVIKKIKNEK</sequence>
<protein>
    <recommendedName>
        <fullName evidence="7">Endolytic murein transglycosylase</fullName>
        <ecNumber evidence="7">4.2.2.29</ecNumber>
    </recommendedName>
    <alternativeName>
        <fullName evidence="7">Peptidoglycan lytic transglycosylase</fullName>
    </alternativeName>
    <alternativeName>
        <fullName evidence="7">Peptidoglycan polymerization terminase</fullName>
    </alternativeName>
</protein>
<keyword evidence="2 7" id="KW-0812">Transmembrane</keyword>
<dbReference type="AlphaFoldDB" id="A0A9D9GUV1"/>
<keyword evidence="3 7" id="KW-1133">Transmembrane helix</keyword>
<dbReference type="GO" id="GO:0009252">
    <property type="term" value="P:peptidoglycan biosynthetic process"/>
    <property type="evidence" value="ECO:0007669"/>
    <property type="project" value="UniProtKB-UniRule"/>
</dbReference>
<dbReference type="Pfam" id="PF02618">
    <property type="entry name" value="YceG"/>
    <property type="match status" value="1"/>
</dbReference>
<dbReference type="PANTHER" id="PTHR30518">
    <property type="entry name" value="ENDOLYTIC MUREIN TRANSGLYCOSYLASE"/>
    <property type="match status" value="1"/>
</dbReference>
<evidence type="ECO:0000313" key="9">
    <source>
        <dbReference type="Proteomes" id="UP000823630"/>
    </source>
</evidence>
<evidence type="ECO:0000313" key="8">
    <source>
        <dbReference type="EMBL" id="MBO8425482.1"/>
    </source>
</evidence>